<organism evidence="2 3">
    <name type="scientific">Rhizophagus clarus</name>
    <dbReference type="NCBI Taxonomy" id="94130"/>
    <lineage>
        <taxon>Eukaryota</taxon>
        <taxon>Fungi</taxon>
        <taxon>Fungi incertae sedis</taxon>
        <taxon>Mucoromycota</taxon>
        <taxon>Glomeromycotina</taxon>
        <taxon>Glomeromycetes</taxon>
        <taxon>Glomerales</taxon>
        <taxon>Glomeraceae</taxon>
        <taxon>Rhizophagus</taxon>
    </lineage>
</organism>
<dbReference type="Proteomes" id="UP000615446">
    <property type="component" value="Unassembled WGS sequence"/>
</dbReference>
<protein>
    <submittedName>
        <fullName evidence="2">Uncharacterized protein</fullName>
    </submittedName>
</protein>
<name>A0A8H3LVQ9_9GLOM</name>
<dbReference type="EMBL" id="BLAL01000246">
    <property type="protein sequence ID" value="GES95847.1"/>
    <property type="molecule type" value="Genomic_DNA"/>
</dbReference>
<dbReference type="AlphaFoldDB" id="A0A8H3LVQ9"/>
<sequence>MYSSQDNISNSANESNIAEFINGNGNRLPQTTATTTTQEENVNSNDPSHNCNHNDIFVMDNNFPATHATIPPTGYNQFISHPGNNYQQPIFNDVANNNVKIPPNNVFQRSTSNNTNISPPHFDQNSPQTNTFLSLNSLGIFINSPQAYVVIMPVPVATNPADIRQQDAYSITNNLQTQFKQ</sequence>
<evidence type="ECO:0000313" key="2">
    <source>
        <dbReference type="EMBL" id="GES95847.1"/>
    </source>
</evidence>
<feature type="region of interest" description="Disordered" evidence="1">
    <location>
        <begin position="21"/>
        <end position="49"/>
    </location>
</feature>
<gene>
    <name evidence="2" type="ORF">RCL2_002251200</name>
</gene>
<evidence type="ECO:0000256" key="1">
    <source>
        <dbReference type="SAM" id="MobiDB-lite"/>
    </source>
</evidence>
<evidence type="ECO:0000313" key="3">
    <source>
        <dbReference type="Proteomes" id="UP000615446"/>
    </source>
</evidence>
<proteinExistence type="predicted"/>
<comment type="caution">
    <text evidence="2">The sequence shown here is derived from an EMBL/GenBank/DDBJ whole genome shotgun (WGS) entry which is preliminary data.</text>
</comment>
<feature type="compositionally biased region" description="Polar residues" evidence="1">
    <location>
        <begin position="38"/>
        <end position="49"/>
    </location>
</feature>
<accession>A0A8H3LVQ9</accession>
<reference evidence="2" key="1">
    <citation type="submission" date="2019-10" db="EMBL/GenBank/DDBJ databases">
        <title>Conservation and host-specific expression of non-tandemly repeated heterogenous ribosome RNA gene in arbuscular mycorrhizal fungi.</title>
        <authorList>
            <person name="Maeda T."/>
            <person name="Kobayashi Y."/>
            <person name="Nakagawa T."/>
            <person name="Ezawa T."/>
            <person name="Yamaguchi K."/>
            <person name="Bino T."/>
            <person name="Nishimoto Y."/>
            <person name="Shigenobu S."/>
            <person name="Kawaguchi M."/>
        </authorList>
    </citation>
    <scope>NUCLEOTIDE SEQUENCE</scope>
    <source>
        <strain evidence="2">HR1</strain>
    </source>
</reference>